<gene>
    <name evidence="1" type="ORF">DVH24_008463</name>
</gene>
<dbReference type="EMBL" id="RDQH01000332">
    <property type="protein sequence ID" value="RXH95963.1"/>
    <property type="molecule type" value="Genomic_DNA"/>
</dbReference>
<sequence>MGDLLGSCS</sequence>
<dbReference type="Proteomes" id="UP000290289">
    <property type="component" value="Chromosome 6"/>
</dbReference>
<protein>
    <submittedName>
        <fullName evidence="1">Uncharacterized protein</fullName>
    </submittedName>
</protein>
<accession>A0A498JQ13</accession>
<evidence type="ECO:0000313" key="2">
    <source>
        <dbReference type="Proteomes" id="UP000290289"/>
    </source>
</evidence>
<proteinExistence type="predicted"/>
<name>A0A498JQ13_MALDO</name>
<keyword evidence="2" id="KW-1185">Reference proteome</keyword>
<organism evidence="1 2">
    <name type="scientific">Malus domestica</name>
    <name type="common">Apple</name>
    <name type="synonym">Pyrus malus</name>
    <dbReference type="NCBI Taxonomy" id="3750"/>
    <lineage>
        <taxon>Eukaryota</taxon>
        <taxon>Viridiplantae</taxon>
        <taxon>Streptophyta</taxon>
        <taxon>Embryophyta</taxon>
        <taxon>Tracheophyta</taxon>
        <taxon>Spermatophyta</taxon>
        <taxon>Magnoliopsida</taxon>
        <taxon>eudicotyledons</taxon>
        <taxon>Gunneridae</taxon>
        <taxon>Pentapetalae</taxon>
        <taxon>rosids</taxon>
        <taxon>fabids</taxon>
        <taxon>Rosales</taxon>
        <taxon>Rosaceae</taxon>
        <taxon>Amygdaloideae</taxon>
        <taxon>Maleae</taxon>
        <taxon>Malus</taxon>
    </lineage>
</organism>
<reference evidence="1 2" key="1">
    <citation type="submission" date="2018-10" db="EMBL/GenBank/DDBJ databases">
        <title>A high-quality apple genome assembly.</title>
        <authorList>
            <person name="Hu J."/>
        </authorList>
    </citation>
    <scope>NUCLEOTIDE SEQUENCE [LARGE SCALE GENOMIC DNA]</scope>
    <source>
        <strain evidence="2">cv. HFTH1</strain>
        <tissue evidence="1">Young leaf</tissue>
    </source>
</reference>
<comment type="caution">
    <text evidence="1">The sequence shown here is derived from an EMBL/GenBank/DDBJ whole genome shotgun (WGS) entry which is preliminary data.</text>
</comment>
<evidence type="ECO:0000313" key="1">
    <source>
        <dbReference type="EMBL" id="RXH95963.1"/>
    </source>
</evidence>